<organism evidence="14 15">
    <name type="scientific">Jeotgalibacillus proteolyticus</name>
    <dbReference type="NCBI Taxonomy" id="2082395"/>
    <lineage>
        <taxon>Bacteria</taxon>
        <taxon>Bacillati</taxon>
        <taxon>Bacillota</taxon>
        <taxon>Bacilli</taxon>
        <taxon>Bacillales</taxon>
        <taxon>Caryophanaceae</taxon>
        <taxon>Jeotgalibacillus</taxon>
    </lineage>
</organism>
<evidence type="ECO:0000256" key="12">
    <source>
        <dbReference type="PIRSR" id="PIRSR037219-1"/>
    </source>
</evidence>
<comment type="catalytic activity">
    <reaction evidence="10">
        <text>3 reduced [flavodoxin] + 2 L-arginine + 4 O2 = 3 oxidized [flavodoxin] + 2 L-citrulline + 2 nitric oxide + 4 H2O + 5 H(+)</text>
        <dbReference type="Rhea" id="RHEA:52324"/>
        <dbReference type="Rhea" id="RHEA-COMP:10622"/>
        <dbReference type="Rhea" id="RHEA-COMP:10623"/>
        <dbReference type="ChEBI" id="CHEBI:15377"/>
        <dbReference type="ChEBI" id="CHEBI:15378"/>
        <dbReference type="ChEBI" id="CHEBI:15379"/>
        <dbReference type="ChEBI" id="CHEBI:16480"/>
        <dbReference type="ChEBI" id="CHEBI:32682"/>
        <dbReference type="ChEBI" id="CHEBI:57618"/>
        <dbReference type="ChEBI" id="CHEBI:57743"/>
        <dbReference type="ChEBI" id="CHEBI:58210"/>
        <dbReference type="EC" id="1.14.14.47"/>
    </reaction>
</comment>
<feature type="binding site" description="axial binding residue" evidence="12">
    <location>
        <position position="66"/>
    </location>
    <ligand>
        <name>heme</name>
        <dbReference type="ChEBI" id="CHEBI:30413"/>
    </ligand>
    <ligandPart>
        <name>Fe</name>
        <dbReference type="ChEBI" id="CHEBI:18248"/>
    </ligandPart>
</feature>
<keyword evidence="15" id="KW-1185">Reference proteome</keyword>
<dbReference type="RefSeq" id="WP_104059485.1">
    <property type="nucleotide sequence ID" value="NZ_PREZ01000008.1"/>
</dbReference>
<dbReference type="EMBL" id="PREZ01000008">
    <property type="protein sequence ID" value="PPA68869.1"/>
    <property type="molecule type" value="Genomic_DNA"/>
</dbReference>
<dbReference type="AlphaFoldDB" id="A0A2S5G7B1"/>
<dbReference type="Gene3D" id="3.90.340.10">
    <property type="entry name" value="Nitric Oxide Synthase, Chain A, domain 1"/>
    <property type="match status" value="1"/>
</dbReference>
<feature type="domain" description="Nitric oxide synthase (NOS)" evidence="13">
    <location>
        <begin position="65"/>
        <end position="72"/>
    </location>
</feature>
<evidence type="ECO:0000256" key="6">
    <source>
        <dbReference type="ARBA" id="ARBA00022617"/>
    </source>
</evidence>
<dbReference type="GO" id="GO:0046872">
    <property type="term" value="F:metal ion binding"/>
    <property type="evidence" value="ECO:0007669"/>
    <property type="project" value="UniProtKB-KW"/>
</dbReference>
<dbReference type="InterPro" id="IPR036119">
    <property type="entry name" value="NOS_N_sf"/>
</dbReference>
<evidence type="ECO:0000313" key="15">
    <source>
        <dbReference type="Proteomes" id="UP000239047"/>
    </source>
</evidence>
<evidence type="ECO:0000256" key="2">
    <source>
        <dbReference type="ARBA" id="ARBA00002642"/>
    </source>
</evidence>
<evidence type="ECO:0000256" key="8">
    <source>
        <dbReference type="ARBA" id="ARBA00023002"/>
    </source>
</evidence>
<evidence type="ECO:0000256" key="3">
    <source>
        <dbReference type="ARBA" id="ARBA00005411"/>
    </source>
</evidence>
<comment type="caution">
    <text evidence="14">The sequence shown here is derived from an EMBL/GenBank/DDBJ whole genome shotgun (WGS) entry which is preliminary data.</text>
</comment>
<keyword evidence="6 11" id="KW-0349">Heme</keyword>
<dbReference type="OrthoDB" id="3398374at2"/>
<keyword evidence="7 11" id="KW-0479">Metal-binding</keyword>
<comment type="function">
    <text evidence="2 11">Catalyzes the production of nitric oxide.</text>
</comment>
<evidence type="ECO:0000259" key="13">
    <source>
        <dbReference type="PROSITE" id="PS60001"/>
    </source>
</evidence>
<comment type="miscellaneous">
    <text evidence="11">This protein is similar to the oxygenase domain of eukaryotic nitric oxide synthases but lacks the reductase domain which, in eukaryotes, is responsible for transfer of electrons to the ferric heme during nitric oxide synthesis.</text>
</comment>
<dbReference type="InterPro" id="IPR044940">
    <property type="entry name" value="NOS_dom_2"/>
</dbReference>
<dbReference type="InterPro" id="IPR017142">
    <property type="entry name" value="Nitric_oxide_synthase_Oase-su"/>
</dbReference>
<protein>
    <recommendedName>
        <fullName evidence="5 11">Nitric oxide synthase oxygenase</fullName>
        <ecNumber evidence="4 11">1.14.14.47</ecNumber>
    </recommendedName>
</protein>
<evidence type="ECO:0000313" key="14">
    <source>
        <dbReference type="EMBL" id="PPA68869.1"/>
    </source>
</evidence>
<evidence type="ECO:0000256" key="5">
    <source>
        <dbReference type="ARBA" id="ARBA00018859"/>
    </source>
</evidence>
<keyword evidence="9 11" id="KW-0408">Iron</keyword>
<dbReference type="InterPro" id="IPR004030">
    <property type="entry name" value="NOS_N"/>
</dbReference>
<dbReference type="InterPro" id="IPR044944">
    <property type="entry name" value="NOS_dom_3"/>
</dbReference>
<dbReference type="PROSITE" id="PS60001">
    <property type="entry name" value="NOS"/>
    <property type="match status" value="1"/>
</dbReference>
<evidence type="ECO:0000256" key="9">
    <source>
        <dbReference type="ARBA" id="ARBA00023004"/>
    </source>
</evidence>
<dbReference type="Gene3D" id="3.90.1230.10">
    <property type="entry name" value="Nitric Oxide Synthase, Chain A, domain 3"/>
    <property type="match status" value="1"/>
</dbReference>
<dbReference type="PANTHER" id="PTHR43410:SF1">
    <property type="entry name" value="NITRIC OXIDE SYNTHASE"/>
    <property type="match status" value="1"/>
</dbReference>
<dbReference type="Proteomes" id="UP000239047">
    <property type="component" value="Unassembled WGS sequence"/>
</dbReference>
<evidence type="ECO:0000256" key="7">
    <source>
        <dbReference type="ARBA" id="ARBA00022723"/>
    </source>
</evidence>
<gene>
    <name evidence="14" type="ORF">C4B60_18295</name>
</gene>
<dbReference type="EC" id="1.14.14.47" evidence="4 11"/>
<dbReference type="PIRSF" id="PIRSF037219">
    <property type="entry name" value="NOS_oxygenase"/>
    <property type="match status" value="1"/>
</dbReference>
<proteinExistence type="inferred from homology"/>
<evidence type="ECO:0000256" key="1">
    <source>
        <dbReference type="ARBA" id="ARBA00001971"/>
    </source>
</evidence>
<keyword evidence="8 11" id="KW-0560">Oxidoreductase</keyword>
<dbReference type="PANTHER" id="PTHR43410">
    <property type="entry name" value="NITRIC OXIDE SYNTHASE OXYGENASE"/>
    <property type="match status" value="1"/>
</dbReference>
<dbReference type="GO" id="GO:0004517">
    <property type="term" value="F:nitric-oxide synthase activity"/>
    <property type="evidence" value="ECO:0007669"/>
    <property type="project" value="InterPro"/>
</dbReference>
<evidence type="ECO:0000256" key="4">
    <source>
        <dbReference type="ARBA" id="ARBA00012735"/>
    </source>
</evidence>
<sequence length="379" mass="43412">MNRETLIEKADEFIQLFYTESGLSDEACQKRKTEIKNSIMDNGIYTHTLEELTFGARAAWRNSNRCIGRLFWNSLEVIDARDAASKEEVKEMLLKHIEFATNNGKIRSTVTVFSPRGQGRDPVRILNHQLIRYAGYSQQGGTVVGDPHSIQFTEFCESIGWKGEGTHFDVLPIVVQLNEEEPFYFDIPSSMVKEVKITHPEITGIEELGLKWYAVPIISEMKLEIGGIEYIAAPFNGWYMETEIGARNFADDYRYNQLPAVAEKMGLSNQYQSSLWKDRALIELNQAVLYSYKKAGVSITDHHTAGSQFALFEEREKQAGREVTGDWTWLIPPVSPASSHIFHKRYKNKWNSPNFFYQPSFYKSDLAKKESGCPFLSRK</sequence>
<dbReference type="Gene3D" id="3.90.440.10">
    <property type="entry name" value="Nitric Oxide Synthase,Heme Domain,Chain A domain 2"/>
    <property type="match status" value="1"/>
</dbReference>
<dbReference type="CDD" id="cd00575">
    <property type="entry name" value="NOS_oxygenase"/>
    <property type="match status" value="1"/>
</dbReference>
<comment type="similarity">
    <text evidence="3 11">Belongs to the NOS family. Bacterial NOS oxygenase subfamily.</text>
</comment>
<evidence type="ECO:0000256" key="11">
    <source>
        <dbReference type="PIRNR" id="PIRNR037219"/>
    </source>
</evidence>
<name>A0A2S5G7B1_9BACL</name>
<dbReference type="GO" id="GO:0020037">
    <property type="term" value="F:heme binding"/>
    <property type="evidence" value="ECO:0007669"/>
    <property type="project" value="InterPro"/>
</dbReference>
<dbReference type="SUPFAM" id="SSF56512">
    <property type="entry name" value="Nitric oxide (NO) synthase oxygenase domain"/>
    <property type="match status" value="1"/>
</dbReference>
<accession>A0A2S5G7B1</accession>
<dbReference type="InterPro" id="IPR050607">
    <property type="entry name" value="NOS"/>
</dbReference>
<comment type="cofactor">
    <cofactor evidence="1 11 12">
        <name>heme</name>
        <dbReference type="ChEBI" id="CHEBI:30413"/>
    </cofactor>
</comment>
<comment type="subunit">
    <text evidence="11">Homodimer.</text>
</comment>
<dbReference type="Pfam" id="PF02898">
    <property type="entry name" value="NO_synthase"/>
    <property type="match status" value="1"/>
</dbReference>
<dbReference type="InterPro" id="IPR044943">
    <property type="entry name" value="NOS_dom_1"/>
</dbReference>
<reference evidence="14 15" key="1">
    <citation type="submission" date="2018-02" db="EMBL/GenBank/DDBJ databases">
        <title>Jeotgalibacillus proteolyticum sp. nov. a protease producing bacterium isolated from ocean sediments of Laizhou Bay.</title>
        <authorList>
            <person name="Li Y."/>
        </authorList>
    </citation>
    <scope>NUCLEOTIDE SEQUENCE [LARGE SCALE GENOMIC DNA]</scope>
    <source>
        <strain evidence="14 15">22-7</strain>
    </source>
</reference>
<dbReference type="GO" id="GO:0006809">
    <property type="term" value="P:nitric oxide biosynthetic process"/>
    <property type="evidence" value="ECO:0007669"/>
    <property type="project" value="InterPro"/>
</dbReference>
<evidence type="ECO:0000256" key="10">
    <source>
        <dbReference type="ARBA" id="ARBA00048713"/>
    </source>
</evidence>